<evidence type="ECO:0000313" key="2">
    <source>
        <dbReference type="EMBL" id="KKM60044.1"/>
    </source>
</evidence>
<sequence>MKNFPTNLLPSWEGRVILSGLRGSHLFGTNIEGSDKDYFAVWSHPPSFYYGLRALTDSPRRLREEQHQAQTDGQDLLTIDLPKFVQHLTHNNPTYHTFLWGDDLKATPAGDVLIANREKMVGTPLVRAFWETGSNLFIHKELVRSLTMLWSATELRATGKLVPNKILFAGSIRYAKQYEQYHGVEAICNRLFDKHNPTIRDITKPGPTYQDYEQMLQLAMAHEWNLTLNGVQIESFNGPTQRHRGDQVTDPDSPGL</sequence>
<organism evidence="2">
    <name type="scientific">marine sediment metagenome</name>
    <dbReference type="NCBI Taxonomy" id="412755"/>
    <lineage>
        <taxon>unclassified sequences</taxon>
        <taxon>metagenomes</taxon>
        <taxon>ecological metagenomes</taxon>
    </lineage>
</organism>
<reference evidence="2" key="1">
    <citation type="journal article" date="2015" name="Nature">
        <title>Complex archaea that bridge the gap between prokaryotes and eukaryotes.</title>
        <authorList>
            <person name="Spang A."/>
            <person name="Saw J.H."/>
            <person name="Jorgensen S.L."/>
            <person name="Zaremba-Niedzwiedzka K."/>
            <person name="Martijn J."/>
            <person name="Lind A.E."/>
            <person name="van Eijk R."/>
            <person name="Schleper C."/>
            <person name="Guy L."/>
            <person name="Ettema T.J."/>
        </authorList>
    </citation>
    <scope>NUCLEOTIDE SEQUENCE</scope>
</reference>
<evidence type="ECO:0008006" key="3">
    <source>
        <dbReference type="Google" id="ProtNLM"/>
    </source>
</evidence>
<protein>
    <recommendedName>
        <fullName evidence="3">Nucleotidyltransferase</fullName>
    </recommendedName>
</protein>
<dbReference type="AlphaFoldDB" id="A0A0F9IRK1"/>
<dbReference type="InterPro" id="IPR018775">
    <property type="entry name" value="RlaP"/>
</dbReference>
<proteinExistence type="predicted"/>
<dbReference type="EMBL" id="LAZR01011752">
    <property type="protein sequence ID" value="KKM60044.1"/>
    <property type="molecule type" value="Genomic_DNA"/>
</dbReference>
<name>A0A0F9IRK1_9ZZZZ</name>
<accession>A0A0F9IRK1</accession>
<comment type="caution">
    <text evidence="2">The sequence shown here is derived from an EMBL/GenBank/DDBJ whole genome shotgun (WGS) entry which is preliminary data.</text>
</comment>
<evidence type="ECO:0000256" key="1">
    <source>
        <dbReference type="SAM" id="MobiDB-lite"/>
    </source>
</evidence>
<dbReference type="Pfam" id="PF10127">
    <property type="entry name" value="RlaP"/>
    <property type="match status" value="1"/>
</dbReference>
<gene>
    <name evidence="2" type="ORF">LCGC14_1545810</name>
</gene>
<feature type="region of interest" description="Disordered" evidence="1">
    <location>
        <begin position="236"/>
        <end position="256"/>
    </location>
</feature>